<reference evidence="3" key="1">
    <citation type="submission" date="2018-11" db="EMBL/GenBank/DDBJ databases">
        <authorList>
            <person name="Alioto T."/>
            <person name="Alioto T."/>
        </authorList>
    </citation>
    <scope>NUCLEOTIDE SEQUENCE</scope>
</reference>
<dbReference type="GO" id="GO:0099604">
    <property type="term" value="F:ligand-gated calcium channel activity"/>
    <property type="evidence" value="ECO:0007669"/>
    <property type="project" value="TreeGrafter"/>
</dbReference>
<accession>A0A8B6HSK3</accession>
<dbReference type="InterPro" id="IPR050927">
    <property type="entry name" value="TRPM"/>
</dbReference>
<dbReference type="InterPro" id="IPR041491">
    <property type="entry name" value="TRPM_SLOG"/>
</dbReference>
<dbReference type="Pfam" id="PF18139">
    <property type="entry name" value="LSDAT_euk"/>
    <property type="match status" value="1"/>
</dbReference>
<comment type="caution">
    <text evidence="3">The sequence shown here is derived from an EMBL/GenBank/DDBJ whole genome shotgun (WGS) entry which is preliminary data.</text>
</comment>
<evidence type="ECO:0000259" key="2">
    <source>
        <dbReference type="Pfam" id="PF18139"/>
    </source>
</evidence>
<feature type="compositionally biased region" description="Basic and acidic residues" evidence="1">
    <location>
        <begin position="90"/>
        <end position="100"/>
    </location>
</feature>
<dbReference type="OrthoDB" id="10381018at2759"/>
<feature type="compositionally biased region" description="Polar residues" evidence="1">
    <location>
        <begin position="44"/>
        <end position="63"/>
    </location>
</feature>
<keyword evidence="4" id="KW-1185">Reference proteome</keyword>
<evidence type="ECO:0000313" key="3">
    <source>
        <dbReference type="EMBL" id="VDI84028.1"/>
    </source>
</evidence>
<name>A0A8B6HSK3_MYTGA</name>
<protein>
    <recommendedName>
        <fullName evidence="2">TRPM SLOG domain-containing protein</fullName>
    </recommendedName>
</protein>
<dbReference type="Proteomes" id="UP000596742">
    <property type="component" value="Unassembled WGS sequence"/>
</dbReference>
<feature type="region of interest" description="Disordered" evidence="1">
    <location>
        <begin position="44"/>
        <end position="107"/>
    </location>
</feature>
<feature type="compositionally biased region" description="Basic residues" evidence="1">
    <location>
        <begin position="67"/>
        <end position="78"/>
    </location>
</feature>
<dbReference type="GO" id="GO:0005886">
    <property type="term" value="C:plasma membrane"/>
    <property type="evidence" value="ECO:0007669"/>
    <property type="project" value="TreeGrafter"/>
</dbReference>
<evidence type="ECO:0000313" key="4">
    <source>
        <dbReference type="Proteomes" id="UP000596742"/>
    </source>
</evidence>
<dbReference type="EMBL" id="UYJE01010536">
    <property type="protein sequence ID" value="VDI84028.1"/>
    <property type="molecule type" value="Genomic_DNA"/>
</dbReference>
<proteinExistence type="predicted"/>
<sequence>MTSNRASDNVLNMKVSSSLRYTKYFPMNASNVYPPPILAEMASQTDGDSMQQPEVESLSTQTEGTHKVKTTRRRKKHPKAEIVGTQTEQTTKDEKETQTKKERKRVNQTPVPSAILSGAIIGEPRIVLSVIGEYNKRVLDYSERHKSVLVNLFKSIGIRAGRCGFLCHQQKMKWMQQIENTQSFKLKGFPEMVYQYYENDNKILQPKEDVVQETDVQDNDMQLLELETYINQSLYVKFGDENNKNVRVPVVLVAANGDLEILSHIARAVQCNISVVVMKGSGGVSDLIAMCIEDSRNIRKMSPLLLHRKIPEDIFAKIEMAISIITNRYWMITIFDLIRDTPESLWERLTDGIMRAWSYDQEENKSVYVPSFKPIDQDVISISKYAVDIDWLSKEELFGGYCLASSNHSDKQIKDILCSAILDQTTDVIRLLKNINMNNDDASLTQLYRKNVSPEAVQFFQKDTQPDSQKIKSAKDAEFQIGNNLLKWLCFSRVGMVTCCQKTRQHESKEESNIDDQTKDVKPFRFCVFSNDRTSASELWETCENPMCKYIRYYKQTSNDNI</sequence>
<dbReference type="PANTHER" id="PTHR13800:SF12">
    <property type="entry name" value="TRANSIENT RECEPTOR POTENTIAL CATION CHANNEL SUBFAMILY M MEMBER-LIKE 2"/>
    <property type="match status" value="1"/>
</dbReference>
<dbReference type="AlphaFoldDB" id="A0A8B6HSK3"/>
<dbReference type="PANTHER" id="PTHR13800">
    <property type="entry name" value="TRANSIENT RECEPTOR POTENTIAL CATION CHANNEL, SUBFAMILY M, MEMBER 6"/>
    <property type="match status" value="1"/>
</dbReference>
<gene>
    <name evidence="3" type="ORF">MGAL_10B075851</name>
</gene>
<organism evidence="3 4">
    <name type="scientific">Mytilus galloprovincialis</name>
    <name type="common">Mediterranean mussel</name>
    <dbReference type="NCBI Taxonomy" id="29158"/>
    <lineage>
        <taxon>Eukaryota</taxon>
        <taxon>Metazoa</taxon>
        <taxon>Spiralia</taxon>
        <taxon>Lophotrochozoa</taxon>
        <taxon>Mollusca</taxon>
        <taxon>Bivalvia</taxon>
        <taxon>Autobranchia</taxon>
        <taxon>Pteriomorphia</taxon>
        <taxon>Mytilida</taxon>
        <taxon>Mytiloidea</taxon>
        <taxon>Mytilidae</taxon>
        <taxon>Mytilinae</taxon>
        <taxon>Mytilus</taxon>
    </lineage>
</organism>
<evidence type="ECO:0000256" key="1">
    <source>
        <dbReference type="SAM" id="MobiDB-lite"/>
    </source>
</evidence>
<feature type="domain" description="TRPM SLOG" evidence="2">
    <location>
        <begin position="226"/>
        <end position="320"/>
    </location>
</feature>